<dbReference type="Pfam" id="PF04982">
    <property type="entry name" value="TM_HPP"/>
    <property type="match status" value="1"/>
</dbReference>
<evidence type="ECO:0000259" key="2">
    <source>
        <dbReference type="Pfam" id="PF04982"/>
    </source>
</evidence>
<gene>
    <name evidence="3" type="ORF">F4V44_03905</name>
</gene>
<dbReference type="OrthoDB" id="9811720at2"/>
<dbReference type="PANTHER" id="PTHR33741:SF5">
    <property type="entry name" value="TRANSMEMBRANE PROTEIN DDB_G0269096-RELATED"/>
    <property type="match status" value="1"/>
</dbReference>
<comment type="caution">
    <text evidence="3">The sequence shown here is derived from an EMBL/GenBank/DDBJ whole genome shotgun (WGS) entry which is preliminary data.</text>
</comment>
<dbReference type="RefSeq" id="WP_150438678.1">
    <property type="nucleotide sequence ID" value="NZ_VYKL01000010.1"/>
</dbReference>
<dbReference type="Proteomes" id="UP000326671">
    <property type="component" value="Unassembled WGS sequence"/>
</dbReference>
<evidence type="ECO:0000313" key="3">
    <source>
        <dbReference type="EMBL" id="KAA9028426.1"/>
    </source>
</evidence>
<accession>A0A5J5I3F8</accession>
<protein>
    <submittedName>
        <fullName evidence="3">HPP family protein</fullName>
    </submittedName>
</protein>
<feature type="transmembrane region" description="Helical" evidence="1">
    <location>
        <begin position="91"/>
        <end position="111"/>
    </location>
</feature>
<name>A0A5J5I3F8_9BACI</name>
<feature type="transmembrane region" description="Helical" evidence="1">
    <location>
        <begin position="116"/>
        <end position="135"/>
    </location>
</feature>
<feature type="domain" description="HPP transmembrane region" evidence="2">
    <location>
        <begin position="36"/>
        <end position="183"/>
    </location>
</feature>
<feature type="transmembrane region" description="Helical" evidence="1">
    <location>
        <begin position="43"/>
        <end position="61"/>
    </location>
</feature>
<sequence>MSLERDTVKVSNSLPSNVFLSTYITKMKGQKVKGHRLNLIENVISATGGLIAMIIISILAVSLGYPMVLGPIGATCLLVFAIHEGPFSQPLPVIGGHFISTFAALLLWSLFGKSPVIIGITLAIAVFLMFILKVVHPPAAASAVVAINTQPGWDYLFMIVFCSILVIAISVIYNNLFKTRQYPKQWF</sequence>
<dbReference type="InterPro" id="IPR058581">
    <property type="entry name" value="TM_HPP"/>
</dbReference>
<dbReference type="PANTHER" id="PTHR33741">
    <property type="entry name" value="TRANSMEMBRANE PROTEIN DDB_G0269096-RELATED"/>
    <property type="match status" value="1"/>
</dbReference>
<proteinExistence type="predicted"/>
<dbReference type="AlphaFoldDB" id="A0A5J5I3F8"/>
<keyword evidence="1" id="KW-0812">Transmembrane</keyword>
<evidence type="ECO:0000256" key="1">
    <source>
        <dbReference type="SAM" id="Phobius"/>
    </source>
</evidence>
<keyword evidence="1" id="KW-1133">Transmembrane helix</keyword>
<dbReference type="InterPro" id="IPR007065">
    <property type="entry name" value="HPP"/>
</dbReference>
<feature type="transmembrane region" description="Helical" evidence="1">
    <location>
        <begin position="155"/>
        <end position="177"/>
    </location>
</feature>
<keyword evidence="4" id="KW-1185">Reference proteome</keyword>
<organism evidence="3 4">
    <name type="scientific">Niallia endozanthoxylica</name>
    <dbReference type="NCBI Taxonomy" id="2036016"/>
    <lineage>
        <taxon>Bacteria</taxon>
        <taxon>Bacillati</taxon>
        <taxon>Bacillota</taxon>
        <taxon>Bacilli</taxon>
        <taxon>Bacillales</taxon>
        <taxon>Bacillaceae</taxon>
        <taxon>Niallia</taxon>
    </lineage>
</organism>
<evidence type="ECO:0000313" key="4">
    <source>
        <dbReference type="Proteomes" id="UP000326671"/>
    </source>
</evidence>
<reference evidence="3 4" key="1">
    <citation type="submission" date="2019-09" db="EMBL/GenBank/DDBJ databases">
        <title>Whole genome sequences of isolates from the Mars Exploration Rovers.</title>
        <authorList>
            <person name="Seuylemezian A."/>
            <person name="Vaishampayan P."/>
        </authorList>
    </citation>
    <scope>NUCLEOTIDE SEQUENCE [LARGE SCALE GENOMIC DNA]</scope>
    <source>
        <strain evidence="3 4">MER_TA_151</strain>
    </source>
</reference>
<keyword evidence="1" id="KW-0472">Membrane</keyword>
<dbReference type="EMBL" id="VYKL01000010">
    <property type="protein sequence ID" value="KAA9028426.1"/>
    <property type="molecule type" value="Genomic_DNA"/>
</dbReference>